<dbReference type="OrthoDB" id="262340at2157"/>
<dbReference type="AlphaFoldDB" id="A0A7D5P554"/>
<gene>
    <name evidence="1" type="ORF">HZS55_14935</name>
</gene>
<accession>A0A7D5P554</accession>
<dbReference type="GeneID" id="56079184"/>
<keyword evidence="2" id="KW-1185">Reference proteome</keyword>
<dbReference type="InterPro" id="IPR055978">
    <property type="entry name" value="DUF7556"/>
</dbReference>
<evidence type="ECO:0000313" key="1">
    <source>
        <dbReference type="EMBL" id="QLH78504.1"/>
    </source>
</evidence>
<protein>
    <submittedName>
        <fullName evidence="1">Uncharacterized protein</fullName>
    </submittedName>
</protein>
<name>A0A7D5P554_9EURY</name>
<reference evidence="1 2" key="1">
    <citation type="submission" date="2020-07" db="EMBL/GenBank/DDBJ databases">
        <title>Halosimplex pelagicum sp. nov. and Halosimplex rubrum sp. nov., isolated from salted brown alga Laminaria, and emended description of the genus Halosimplex.</title>
        <authorList>
            <person name="Cui H."/>
        </authorList>
    </citation>
    <scope>NUCLEOTIDE SEQUENCE [LARGE SCALE GENOMIC DNA]</scope>
    <source>
        <strain evidence="1 2">R27</strain>
    </source>
</reference>
<sequence>MSTDVWSVDERSVDEREVVSTVDDADGAAQFVVADIARDEAWVSIEETDACSLDEWR</sequence>
<dbReference type="RefSeq" id="WP_179908385.1">
    <property type="nucleotide sequence ID" value="NZ_CP058910.1"/>
</dbReference>
<evidence type="ECO:0000313" key="2">
    <source>
        <dbReference type="Proteomes" id="UP000509667"/>
    </source>
</evidence>
<dbReference type="KEGG" id="hrr:HZS55_14935"/>
<dbReference type="Proteomes" id="UP000509667">
    <property type="component" value="Chromosome"/>
</dbReference>
<dbReference type="Pfam" id="PF24433">
    <property type="entry name" value="DUF7556"/>
    <property type="match status" value="1"/>
</dbReference>
<organism evidence="1 2">
    <name type="scientific">Halosimplex rubrum</name>
    <dbReference type="NCBI Taxonomy" id="869889"/>
    <lineage>
        <taxon>Archaea</taxon>
        <taxon>Methanobacteriati</taxon>
        <taxon>Methanobacteriota</taxon>
        <taxon>Stenosarchaea group</taxon>
        <taxon>Halobacteria</taxon>
        <taxon>Halobacteriales</taxon>
        <taxon>Haloarculaceae</taxon>
        <taxon>Halosimplex</taxon>
    </lineage>
</organism>
<dbReference type="EMBL" id="CP058910">
    <property type="protein sequence ID" value="QLH78504.1"/>
    <property type="molecule type" value="Genomic_DNA"/>
</dbReference>
<proteinExistence type="predicted"/>